<reference evidence="3" key="1">
    <citation type="submission" date="2019-02" db="EMBL/GenBank/DDBJ databases">
        <title>Draft genome sequence of Dolichospermum planctonicum NIES-80.</title>
        <authorList>
            <person name="Yamaguchi H."/>
            <person name="Suzuki S."/>
            <person name="Kawachi M."/>
        </authorList>
    </citation>
    <scope>NUCLEOTIDE SEQUENCE [LARGE SCALE GENOMIC DNA]</scope>
    <source>
        <strain evidence="3">NIES-80</strain>
    </source>
</reference>
<dbReference type="Pfam" id="PF14261">
    <property type="entry name" value="DUF4351"/>
    <property type="match status" value="1"/>
</dbReference>
<evidence type="ECO:0000313" key="2">
    <source>
        <dbReference type="EMBL" id="GCL43251.1"/>
    </source>
</evidence>
<accession>A0A480AJQ7</accession>
<dbReference type="PANTHER" id="PTHR34613">
    <property type="entry name" value="SLL0800 PROTEIN"/>
    <property type="match status" value="1"/>
</dbReference>
<feature type="domain" description="DUF4351" evidence="1">
    <location>
        <begin position="226"/>
        <end position="284"/>
    </location>
</feature>
<proteinExistence type="predicted"/>
<gene>
    <name evidence="2" type="ORF">NIES80_29640</name>
</gene>
<dbReference type="PANTHER" id="PTHR34613:SF1">
    <property type="entry name" value="SLL6017 PROTEIN"/>
    <property type="match status" value="1"/>
</dbReference>
<dbReference type="EMBL" id="BJCF01000036">
    <property type="protein sequence ID" value="GCL43251.1"/>
    <property type="molecule type" value="Genomic_DNA"/>
</dbReference>
<dbReference type="OrthoDB" id="458251at2"/>
<dbReference type="Proteomes" id="UP000299367">
    <property type="component" value="Unassembled WGS sequence"/>
</dbReference>
<dbReference type="InterPro" id="IPR025587">
    <property type="entry name" value="DUF4351"/>
</dbReference>
<dbReference type="RefSeq" id="WP_137908755.1">
    <property type="nucleotide sequence ID" value="NZ_BJCF01000036.1"/>
</dbReference>
<evidence type="ECO:0000313" key="3">
    <source>
        <dbReference type="Proteomes" id="UP000299367"/>
    </source>
</evidence>
<protein>
    <recommendedName>
        <fullName evidence="1">DUF4351 domain-containing protein</fullName>
    </recommendedName>
</protein>
<dbReference type="AlphaFoldDB" id="A0A480AJQ7"/>
<evidence type="ECO:0000259" key="1">
    <source>
        <dbReference type="Pfam" id="PF14261"/>
    </source>
</evidence>
<comment type="caution">
    <text evidence="2">The sequence shown here is derived from an EMBL/GenBank/DDBJ whole genome shotgun (WGS) entry which is preliminary data.</text>
</comment>
<sequence>MTKKVDIGSKRLISLAPDNWVQWVTQRKDIRVKEFISSEFQWISRDNDVLIKAENPEGEFLILNELQLRYNEKVPLRMTAYIALARERYKLPIYPVLINILPHVKTPNIPNFYQQEFMGMKSYQDYRVINLWEIEASLVFAENLSSLLPFIPILKGGGEEAVVREAVIKLRENEQLRDLEPLLSFFASFVLEIPIVQQIMRWDMTVLRESPWYNEILKQGLQQGLQQGEQQGEANLIIRQLSKRFGNLDPAIASQIRQLSISQLETLGESIFDFSAMADLETWLQQNID</sequence>
<organism evidence="2 3">
    <name type="scientific">Dolichospermum planctonicum</name>
    <dbReference type="NCBI Taxonomy" id="136072"/>
    <lineage>
        <taxon>Bacteria</taxon>
        <taxon>Bacillati</taxon>
        <taxon>Cyanobacteriota</taxon>
        <taxon>Cyanophyceae</taxon>
        <taxon>Nostocales</taxon>
        <taxon>Aphanizomenonaceae</taxon>
        <taxon>Dolichospermum</taxon>
    </lineage>
</organism>
<name>A0A480AJQ7_9CYAN</name>